<protein>
    <submittedName>
        <fullName evidence="1">Uncharacterized protein</fullName>
    </submittedName>
</protein>
<organism evidence="1">
    <name type="scientific">mine drainage metagenome</name>
    <dbReference type="NCBI Taxonomy" id="410659"/>
    <lineage>
        <taxon>unclassified sequences</taxon>
        <taxon>metagenomes</taxon>
        <taxon>ecological metagenomes</taxon>
    </lineage>
</organism>
<dbReference type="AlphaFoldDB" id="A0A1J5QXK0"/>
<dbReference type="SUPFAM" id="SSF53335">
    <property type="entry name" value="S-adenosyl-L-methionine-dependent methyltransferases"/>
    <property type="match status" value="1"/>
</dbReference>
<dbReference type="EMBL" id="MLJW01000392">
    <property type="protein sequence ID" value="OIQ88010.1"/>
    <property type="molecule type" value="Genomic_DNA"/>
</dbReference>
<dbReference type="Gene3D" id="3.40.50.150">
    <property type="entry name" value="Vaccinia Virus protein VP39"/>
    <property type="match status" value="1"/>
</dbReference>
<evidence type="ECO:0000313" key="1">
    <source>
        <dbReference type="EMBL" id="OIQ88010.1"/>
    </source>
</evidence>
<dbReference type="Pfam" id="PF13489">
    <property type="entry name" value="Methyltransf_23"/>
    <property type="match status" value="1"/>
</dbReference>
<accession>A0A1J5QXK0</accession>
<gene>
    <name evidence="1" type="ORF">GALL_301020</name>
</gene>
<name>A0A1J5QXK0_9ZZZZ</name>
<reference evidence="1" key="1">
    <citation type="submission" date="2016-10" db="EMBL/GenBank/DDBJ databases">
        <title>Sequence of Gallionella enrichment culture.</title>
        <authorList>
            <person name="Poehlein A."/>
            <person name="Muehling M."/>
            <person name="Daniel R."/>
        </authorList>
    </citation>
    <scope>NUCLEOTIDE SEQUENCE</scope>
</reference>
<comment type="caution">
    <text evidence="1">The sequence shown here is derived from an EMBL/GenBank/DDBJ whole genome shotgun (WGS) entry which is preliminary data.</text>
</comment>
<dbReference type="InterPro" id="IPR029063">
    <property type="entry name" value="SAM-dependent_MTases_sf"/>
</dbReference>
<proteinExistence type="predicted"/>
<sequence length="315" mass="35633">MTAKSQYLVRACPLCGAQAPSAMEVCTQPRAQDLPFEDLVPQWNGFYKDKAIFSYARCPHCSLLYAPIYFTESQLGNLYAQMPPNMDEVPEAALERTQRGYFDVFRRHSPLTGSYIEVGPDVGLFTKNCVRDGNFDRYWLFEPNDDVRPMLEKVVSGQRAQIVQDMFGFPALPDGEASTAVMIHVLDHLLDPLKTLQVLRTKLRPDARLMLVTHDEGSLLRKLVAVRWPAFCLQHPQIYRPDTMRSLLRAAGFEVLALEKTTNHFRLDFLLKHLLWAFGIKIKNLPSFGGLTLGLKLGNMLTVATPSDTTSELQI</sequence>